<reference evidence="4" key="1">
    <citation type="submission" date="2016-11" db="UniProtKB">
        <authorList>
            <consortium name="WormBaseParasite"/>
        </authorList>
    </citation>
    <scope>IDENTIFICATION</scope>
</reference>
<dbReference type="Pfam" id="PF21355">
    <property type="entry name" value="TRAF-mep_MATH"/>
    <property type="match status" value="1"/>
</dbReference>
<dbReference type="InterPro" id="IPR049342">
    <property type="entry name" value="TRAF1-6_MATH_dom"/>
</dbReference>
<protein>
    <submittedName>
        <fullName evidence="4">TRAF-type domain-containing protein</fullName>
    </submittedName>
</protein>
<keyword evidence="3" id="KW-1185">Reference proteome</keyword>
<proteinExistence type="predicted"/>
<dbReference type="WBParaSite" id="maker-unitig_36912-snap-gene-0.2-mRNA-1">
    <property type="protein sequence ID" value="maker-unitig_36912-snap-gene-0.2-mRNA-1"/>
    <property type="gene ID" value="maker-unitig_36912-snap-gene-0.2"/>
</dbReference>
<sequence>PEPELTRARKCPNQRLQPEASSAVVKKGGCPQSAASGVSNKTNASGNPAKAAPDANSGKRGAGSAAASCRVSAAPPQVLPGSRGAAAMSQSRQLRQPTTLAKARLISEHPAAGRSGEHSVVLPMRSLNKKYDDASLQASQVLSLPRCRFDECGHRCGAAAPVCRIAQGWRPGCPLRPDAHRQGKDNGVRGTKRSKIETDNLGVKCSFYYGRAVQVDRARRAQGAHAAPGVLRTRMHTVCPMRCGAEFEKRFQQKHRDEDCPKTAGQEAGAAAHLKENQITHMELLCVALAGIERRIACLEKLYGPQLVWRIDSYQERLAEAKSGKKTTLFSPPFLTHRYGYKLILSTCFIRRWSGLYLQYLPFKEQLASSIANSAGRGEYMSVFLSICKSENDPLLIWPFGHRVTIWLLDQCEDVKARRHISYSLKPNTCKENRPFLGRPIGRTKRQLWSS</sequence>
<dbReference type="Proteomes" id="UP000095280">
    <property type="component" value="Unplaced"/>
</dbReference>
<evidence type="ECO:0000313" key="3">
    <source>
        <dbReference type="Proteomes" id="UP000095280"/>
    </source>
</evidence>
<dbReference type="Gene3D" id="2.60.210.10">
    <property type="entry name" value="Apoptosis, Tumor Necrosis Factor Receptor Associated Protein 2, Chain A"/>
    <property type="match status" value="1"/>
</dbReference>
<dbReference type="PANTHER" id="PTHR10131:SF151">
    <property type="entry name" value="TNF RECEPTOR ASSOCIATED FACTOR (TRAF) HOMOLOG"/>
    <property type="match status" value="1"/>
</dbReference>
<dbReference type="GO" id="GO:0043122">
    <property type="term" value="P:regulation of canonical NF-kappaB signal transduction"/>
    <property type="evidence" value="ECO:0007669"/>
    <property type="project" value="TreeGrafter"/>
</dbReference>
<organism evidence="3 4">
    <name type="scientific">Macrostomum lignano</name>
    <dbReference type="NCBI Taxonomy" id="282301"/>
    <lineage>
        <taxon>Eukaryota</taxon>
        <taxon>Metazoa</taxon>
        <taxon>Spiralia</taxon>
        <taxon>Lophotrochozoa</taxon>
        <taxon>Platyhelminthes</taxon>
        <taxon>Rhabditophora</taxon>
        <taxon>Macrostomorpha</taxon>
        <taxon>Macrostomida</taxon>
        <taxon>Macrostomidae</taxon>
        <taxon>Macrostomum</taxon>
    </lineage>
</organism>
<evidence type="ECO:0000313" key="4">
    <source>
        <dbReference type="WBParaSite" id="maker-unitig_36912-snap-gene-0.2-mRNA-1"/>
    </source>
</evidence>
<dbReference type="InterPro" id="IPR008974">
    <property type="entry name" value="TRAF-like"/>
</dbReference>
<dbReference type="AlphaFoldDB" id="A0A1I8FJ31"/>
<feature type="compositionally biased region" description="Low complexity" evidence="1">
    <location>
        <begin position="55"/>
        <end position="74"/>
    </location>
</feature>
<dbReference type="SUPFAM" id="SSF49599">
    <property type="entry name" value="TRAF domain-like"/>
    <property type="match status" value="1"/>
</dbReference>
<evidence type="ECO:0000259" key="2">
    <source>
        <dbReference type="Pfam" id="PF21355"/>
    </source>
</evidence>
<dbReference type="PANTHER" id="PTHR10131">
    <property type="entry name" value="TNF RECEPTOR ASSOCIATED FACTOR"/>
    <property type="match status" value="1"/>
</dbReference>
<feature type="compositionally biased region" description="Polar residues" evidence="1">
    <location>
        <begin position="33"/>
        <end position="46"/>
    </location>
</feature>
<feature type="region of interest" description="Disordered" evidence="1">
    <location>
        <begin position="1"/>
        <end position="97"/>
    </location>
</feature>
<evidence type="ECO:0000256" key="1">
    <source>
        <dbReference type="SAM" id="MobiDB-lite"/>
    </source>
</evidence>
<feature type="domain" description="TRAF1-6 MATH" evidence="2">
    <location>
        <begin position="374"/>
        <end position="428"/>
    </location>
</feature>
<name>A0A1I8FJ31_9PLAT</name>
<accession>A0A1I8FJ31</accession>
<feature type="compositionally biased region" description="Polar residues" evidence="1">
    <location>
        <begin position="88"/>
        <end position="97"/>
    </location>
</feature>